<proteinExistence type="inferred from homology"/>
<evidence type="ECO:0000313" key="3">
    <source>
        <dbReference type="EMBL" id="RAK01684.1"/>
    </source>
</evidence>
<evidence type="ECO:0000313" key="6">
    <source>
        <dbReference type="Proteomes" id="UP000287865"/>
    </source>
</evidence>
<evidence type="ECO:0000256" key="2">
    <source>
        <dbReference type="HAMAP-Rule" id="MF_00489"/>
    </source>
</evidence>
<reference evidence="4 6" key="1">
    <citation type="journal article" date="2018" name="Front. Microbiol.">
        <title>Genome-Based Analysis Reveals the Taxonomy and Diversity of the Family Idiomarinaceae.</title>
        <authorList>
            <person name="Liu Y."/>
            <person name="Lai Q."/>
            <person name="Shao Z."/>
        </authorList>
    </citation>
    <scope>NUCLEOTIDE SEQUENCE [LARGE SCALE GENOMIC DNA]</scope>
    <source>
        <strain evidence="4 6">CF12-14</strain>
    </source>
</reference>
<keyword evidence="6" id="KW-1185">Reference proteome</keyword>
<dbReference type="Proteomes" id="UP000249203">
    <property type="component" value="Unassembled WGS sequence"/>
</dbReference>
<evidence type="ECO:0000313" key="5">
    <source>
        <dbReference type="Proteomes" id="UP000249203"/>
    </source>
</evidence>
<organism evidence="3 5">
    <name type="scientific">Aliidiomarina maris</name>
    <dbReference type="NCBI Taxonomy" id="531312"/>
    <lineage>
        <taxon>Bacteria</taxon>
        <taxon>Pseudomonadati</taxon>
        <taxon>Pseudomonadota</taxon>
        <taxon>Gammaproteobacteria</taxon>
        <taxon>Alteromonadales</taxon>
        <taxon>Idiomarinaceae</taxon>
        <taxon>Aliidiomarina</taxon>
    </lineage>
</organism>
<dbReference type="PANTHER" id="PTHR35146:SF1">
    <property type="entry name" value="UPF0178 PROTEIN YAII"/>
    <property type="match status" value="1"/>
</dbReference>
<protein>
    <recommendedName>
        <fullName evidence="2">UPF0178 protein B0I24_101308</fullName>
    </recommendedName>
</protein>
<dbReference type="EMBL" id="PIPK01000001">
    <property type="protein sequence ID" value="RUO28506.1"/>
    <property type="molecule type" value="Genomic_DNA"/>
</dbReference>
<dbReference type="InterPro" id="IPR003791">
    <property type="entry name" value="UPF0178"/>
</dbReference>
<evidence type="ECO:0000313" key="4">
    <source>
        <dbReference type="EMBL" id="RUO28506.1"/>
    </source>
</evidence>
<dbReference type="HAMAP" id="MF_00489">
    <property type="entry name" value="UPF0178"/>
    <property type="match status" value="1"/>
</dbReference>
<dbReference type="OrthoDB" id="9798918at2"/>
<dbReference type="Proteomes" id="UP000287865">
    <property type="component" value="Unassembled WGS sequence"/>
</dbReference>
<dbReference type="EMBL" id="QLMD01000001">
    <property type="protein sequence ID" value="RAK01684.1"/>
    <property type="molecule type" value="Genomic_DNA"/>
</dbReference>
<dbReference type="PANTHER" id="PTHR35146">
    <property type="entry name" value="UPF0178 PROTEIN YAII"/>
    <property type="match status" value="1"/>
</dbReference>
<dbReference type="NCBIfam" id="NF001095">
    <property type="entry name" value="PRK00124.1"/>
    <property type="match status" value="1"/>
</dbReference>
<dbReference type="CDD" id="cd18720">
    <property type="entry name" value="PIN_YqxD-like"/>
    <property type="match status" value="1"/>
</dbReference>
<accession>A0A327X6N1</accession>
<comment type="caution">
    <text evidence="3">The sequence shown here is derived from an EMBL/GenBank/DDBJ whole genome shotgun (WGS) entry which is preliminary data.</text>
</comment>
<dbReference type="AlphaFoldDB" id="A0A327X6N1"/>
<dbReference type="Pfam" id="PF02639">
    <property type="entry name" value="DUF188"/>
    <property type="match status" value="1"/>
</dbReference>
<dbReference type="RefSeq" id="WP_111568161.1">
    <property type="nucleotide sequence ID" value="NZ_PIPK01000001.1"/>
</dbReference>
<reference evidence="3 5" key="2">
    <citation type="submission" date="2018-06" db="EMBL/GenBank/DDBJ databases">
        <title>Genomic Encyclopedia of Type Strains, Phase III (KMG-III): the genomes of soil and plant-associated and newly described type strains.</title>
        <authorList>
            <person name="Whitman W."/>
        </authorList>
    </citation>
    <scope>NUCLEOTIDE SEQUENCE [LARGE SCALE GENOMIC DNA]</scope>
    <source>
        <strain evidence="3 5">CGMCC 1.15366</strain>
    </source>
</reference>
<sequence>MTIWVDADACPKVVKEILCRAANRTQTPLVFVANQRIPVPPSPYIRSVVVSSGFDVADAEIVNRCEAGDLVITSDIPLASEVIAKQGHVISSRGEVLTQANIGERLNIRDFMDTMRASGEHTRGPAPLNQRDRQQFANALDSYLAKR</sequence>
<name>A0A327X6N1_9GAMM</name>
<evidence type="ECO:0000256" key="1">
    <source>
        <dbReference type="ARBA" id="ARBA00008522"/>
    </source>
</evidence>
<gene>
    <name evidence="3" type="ORF">B0I24_101308</name>
    <name evidence="4" type="ORF">CWE07_01480</name>
</gene>
<comment type="similarity">
    <text evidence="1 2">Belongs to the UPF0178 family.</text>
</comment>